<dbReference type="Proteomes" id="UP000026915">
    <property type="component" value="Chromosome 9"/>
</dbReference>
<organism evidence="1 2">
    <name type="scientific">Theobroma cacao</name>
    <name type="common">Cacao</name>
    <name type="synonym">Cocoa</name>
    <dbReference type="NCBI Taxonomy" id="3641"/>
    <lineage>
        <taxon>Eukaryota</taxon>
        <taxon>Viridiplantae</taxon>
        <taxon>Streptophyta</taxon>
        <taxon>Embryophyta</taxon>
        <taxon>Tracheophyta</taxon>
        <taxon>Spermatophyta</taxon>
        <taxon>Magnoliopsida</taxon>
        <taxon>eudicotyledons</taxon>
        <taxon>Gunneridae</taxon>
        <taxon>Pentapetalae</taxon>
        <taxon>rosids</taxon>
        <taxon>malvids</taxon>
        <taxon>Malvales</taxon>
        <taxon>Malvaceae</taxon>
        <taxon>Byttnerioideae</taxon>
        <taxon>Theobroma</taxon>
    </lineage>
</organism>
<reference evidence="1 2" key="1">
    <citation type="journal article" date="2013" name="Genome Biol.">
        <title>The genome sequence of the most widely cultivated cacao type and its use to identify candidate genes regulating pod color.</title>
        <authorList>
            <person name="Motamayor J.C."/>
            <person name="Mockaitis K."/>
            <person name="Schmutz J."/>
            <person name="Haiminen N."/>
            <person name="Iii D.L."/>
            <person name="Cornejo O."/>
            <person name="Findley S.D."/>
            <person name="Zheng P."/>
            <person name="Utro F."/>
            <person name="Royaert S."/>
            <person name="Saski C."/>
            <person name="Jenkins J."/>
            <person name="Podicheti R."/>
            <person name="Zhao M."/>
            <person name="Scheffler B.E."/>
            <person name="Stack J.C."/>
            <person name="Feltus F.A."/>
            <person name="Mustiga G.M."/>
            <person name="Amores F."/>
            <person name="Phillips W."/>
            <person name="Marelli J.P."/>
            <person name="May G.D."/>
            <person name="Shapiro H."/>
            <person name="Ma J."/>
            <person name="Bustamante C.D."/>
            <person name="Schnell R.J."/>
            <person name="Main D."/>
            <person name="Gilbert D."/>
            <person name="Parida L."/>
            <person name="Kuhn D.N."/>
        </authorList>
    </citation>
    <scope>NUCLEOTIDE SEQUENCE [LARGE SCALE GENOMIC DNA]</scope>
    <source>
        <strain evidence="2">cv. Matina 1-6</strain>
    </source>
</reference>
<proteinExistence type="predicted"/>
<name>A0A061GTN7_THECC</name>
<dbReference type="InParanoid" id="A0A061GTN7"/>
<protein>
    <submittedName>
        <fullName evidence="1">Uncharacterized protein</fullName>
    </submittedName>
</protein>
<dbReference type="EMBL" id="CM001887">
    <property type="protein sequence ID" value="EOY30504.1"/>
    <property type="molecule type" value="Genomic_DNA"/>
</dbReference>
<evidence type="ECO:0000313" key="2">
    <source>
        <dbReference type="Proteomes" id="UP000026915"/>
    </source>
</evidence>
<dbReference type="HOGENOM" id="CLU_2268732_0_0_1"/>
<keyword evidence="2" id="KW-1185">Reference proteome</keyword>
<dbReference type="AlphaFoldDB" id="A0A061GTN7"/>
<evidence type="ECO:0000313" key="1">
    <source>
        <dbReference type="EMBL" id="EOY30504.1"/>
    </source>
</evidence>
<accession>A0A061GTN7</accession>
<sequence length="103" mass="11638">MKYLDGFDGIYQFLKPNSNLLKERKPAISCYCWLEIDISLEENVSSYIQDASKLIIDVTYAKSCPTISSLKEFTSIASGLYQKMEGKAQYQTLVADSKLHGKN</sequence>
<gene>
    <name evidence="1" type="ORF">TCM_037690</name>
</gene>
<dbReference type="Gramene" id="EOY30504">
    <property type="protein sequence ID" value="EOY30504"/>
    <property type="gene ID" value="TCM_037690"/>
</dbReference>